<name>A0ABS4UBK3_9ACTN</name>
<dbReference type="Proteomes" id="UP000755585">
    <property type="component" value="Unassembled WGS sequence"/>
</dbReference>
<reference evidence="2 3" key="1">
    <citation type="submission" date="2021-03" db="EMBL/GenBank/DDBJ databases">
        <title>Sequencing the genomes of 1000 actinobacteria strains.</title>
        <authorList>
            <person name="Klenk H.-P."/>
        </authorList>
    </citation>
    <scope>NUCLEOTIDE SEQUENCE [LARGE SCALE GENOMIC DNA]</scope>
    <source>
        <strain evidence="2 3">DSM 18824</strain>
    </source>
</reference>
<evidence type="ECO:0000256" key="1">
    <source>
        <dbReference type="SAM" id="Phobius"/>
    </source>
</evidence>
<feature type="transmembrane region" description="Helical" evidence="1">
    <location>
        <begin position="59"/>
        <end position="79"/>
    </location>
</feature>
<dbReference type="EMBL" id="JAGINT010000001">
    <property type="protein sequence ID" value="MBP2348983.1"/>
    <property type="molecule type" value="Genomic_DNA"/>
</dbReference>
<evidence type="ECO:0008006" key="4">
    <source>
        <dbReference type="Google" id="ProtNLM"/>
    </source>
</evidence>
<dbReference type="RefSeq" id="WP_209692222.1">
    <property type="nucleotide sequence ID" value="NZ_BAAAVU010000028.1"/>
</dbReference>
<comment type="caution">
    <text evidence="2">The sequence shown here is derived from an EMBL/GenBank/DDBJ whole genome shotgun (WGS) entry which is preliminary data.</text>
</comment>
<proteinExistence type="predicted"/>
<keyword evidence="3" id="KW-1185">Reference proteome</keyword>
<organism evidence="2 3">
    <name type="scientific">Kribbella aluminosa</name>
    <dbReference type="NCBI Taxonomy" id="416017"/>
    <lineage>
        <taxon>Bacteria</taxon>
        <taxon>Bacillati</taxon>
        <taxon>Actinomycetota</taxon>
        <taxon>Actinomycetes</taxon>
        <taxon>Propionibacteriales</taxon>
        <taxon>Kribbellaceae</taxon>
        <taxon>Kribbella</taxon>
    </lineage>
</organism>
<gene>
    <name evidence="2" type="ORF">JOF29_000066</name>
</gene>
<protein>
    <recommendedName>
        <fullName evidence="4">DUF2752 domain-containing protein</fullName>
    </recommendedName>
</protein>
<keyword evidence="1" id="KW-1133">Transmembrane helix</keyword>
<accession>A0ABS4UBK3</accession>
<evidence type="ECO:0000313" key="3">
    <source>
        <dbReference type="Proteomes" id="UP000755585"/>
    </source>
</evidence>
<dbReference type="Pfam" id="PF10825">
    <property type="entry name" value="DUF2752"/>
    <property type="match status" value="1"/>
</dbReference>
<sequence>MTITRVAVLGLAAAITLRVVGVPRVDLHGPLHYLGIMDPLCGGTRAMFLLTSGHPAAAAHYNPIVFPFAAVVLAQLARAAIERATGRRFRLSPSPAVRRVLITIGVAALVALEIRQQLHADLLTRSWP</sequence>
<keyword evidence="1" id="KW-0812">Transmembrane</keyword>
<evidence type="ECO:0000313" key="2">
    <source>
        <dbReference type="EMBL" id="MBP2348983.1"/>
    </source>
</evidence>
<dbReference type="InterPro" id="IPR021215">
    <property type="entry name" value="DUF2752"/>
</dbReference>
<keyword evidence="1" id="KW-0472">Membrane</keyword>